<dbReference type="GO" id="GO:0045505">
    <property type="term" value="F:dynein intermediate chain binding"/>
    <property type="evidence" value="ECO:0007669"/>
    <property type="project" value="TreeGrafter"/>
</dbReference>
<evidence type="ECO:0000313" key="3">
    <source>
        <dbReference type="EMBL" id="CAH0370343.1"/>
    </source>
</evidence>
<keyword evidence="1" id="KW-0206">Cytoskeleton</keyword>
<name>A0A6U1KZD3_9STRA</name>
<evidence type="ECO:0000256" key="1">
    <source>
        <dbReference type="RuleBase" id="RU365010"/>
    </source>
</evidence>
<evidence type="ECO:0000313" key="4">
    <source>
        <dbReference type="Proteomes" id="UP000789595"/>
    </source>
</evidence>
<dbReference type="PANTHER" id="PTHR11886:SF35">
    <property type="entry name" value="DYNEIN LIGHT CHAIN"/>
    <property type="match status" value="1"/>
</dbReference>
<organism evidence="2">
    <name type="scientific">Pelagomonas calceolata</name>
    <dbReference type="NCBI Taxonomy" id="35677"/>
    <lineage>
        <taxon>Eukaryota</taxon>
        <taxon>Sar</taxon>
        <taxon>Stramenopiles</taxon>
        <taxon>Ochrophyta</taxon>
        <taxon>Pelagophyceae</taxon>
        <taxon>Pelagomonadales</taxon>
        <taxon>Pelagomonadaceae</taxon>
        <taxon>Pelagomonas</taxon>
    </lineage>
</organism>
<dbReference type="SMART" id="SM01375">
    <property type="entry name" value="Dynein_light"/>
    <property type="match status" value="1"/>
</dbReference>
<dbReference type="GO" id="GO:0005868">
    <property type="term" value="C:cytoplasmic dynein complex"/>
    <property type="evidence" value="ECO:0007669"/>
    <property type="project" value="TreeGrafter"/>
</dbReference>
<keyword evidence="4" id="KW-1185">Reference proteome</keyword>
<dbReference type="InterPro" id="IPR037177">
    <property type="entry name" value="DLC_sf"/>
</dbReference>
<dbReference type="AlphaFoldDB" id="A0A6U1KZD3"/>
<dbReference type="PANTHER" id="PTHR11886">
    <property type="entry name" value="DYNEIN LIGHT CHAIN"/>
    <property type="match status" value="1"/>
</dbReference>
<reference evidence="3" key="2">
    <citation type="submission" date="2021-11" db="EMBL/GenBank/DDBJ databases">
        <authorList>
            <consortium name="Genoscope - CEA"/>
            <person name="William W."/>
        </authorList>
    </citation>
    <scope>NUCLEOTIDE SEQUENCE</scope>
</reference>
<evidence type="ECO:0000313" key="2">
    <source>
        <dbReference type="EMBL" id="CAE0697508.1"/>
    </source>
</evidence>
<dbReference type="Pfam" id="PF01221">
    <property type="entry name" value="Dynein_light"/>
    <property type="match status" value="1"/>
</dbReference>
<sequence length="111" mass="12685">MGDDAQKNVEFTNMWGARLRLPCDMPDDILKDAIQTFHEELGALQAEGKSYDDEDAGNASVGRIKKKFDEKWSPYWHVVVGRSYGAFATHETRHFCSFKVDNFAVMMYKTA</sequence>
<dbReference type="GO" id="GO:0005874">
    <property type="term" value="C:microtubule"/>
    <property type="evidence" value="ECO:0007669"/>
    <property type="project" value="UniProtKB-KW"/>
</dbReference>
<dbReference type="EMBL" id="CAKKNE010000003">
    <property type="protein sequence ID" value="CAH0370343.1"/>
    <property type="molecule type" value="Genomic_DNA"/>
</dbReference>
<dbReference type="Gene3D" id="3.30.740.10">
    <property type="entry name" value="Protein Inhibitor Of Neuronal Nitric Oxide Synthase"/>
    <property type="match status" value="1"/>
</dbReference>
<keyword evidence="1" id="KW-0493">Microtubule</keyword>
<dbReference type="EMBL" id="HBIW01015027">
    <property type="protein sequence ID" value="CAE0697508.1"/>
    <property type="molecule type" value="Transcribed_RNA"/>
</dbReference>
<comment type="similarity">
    <text evidence="1">Belongs to the dynein light chain family.</text>
</comment>
<accession>A0A6U1KZD3</accession>
<dbReference type="GO" id="GO:0007017">
    <property type="term" value="P:microtubule-based process"/>
    <property type="evidence" value="ECO:0007669"/>
    <property type="project" value="InterPro"/>
</dbReference>
<keyword evidence="1" id="KW-0243">Dynein</keyword>
<dbReference type="SUPFAM" id="SSF54648">
    <property type="entry name" value="DLC"/>
    <property type="match status" value="1"/>
</dbReference>
<dbReference type="Proteomes" id="UP000789595">
    <property type="component" value="Unassembled WGS sequence"/>
</dbReference>
<gene>
    <name evidence="2" type="ORF">PCAL00307_LOCUS12944</name>
    <name evidence="3" type="ORF">PECAL_3P02220</name>
</gene>
<reference evidence="2" key="1">
    <citation type="submission" date="2021-01" db="EMBL/GenBank/DDBJ databases">
        <authorList>
            <person name="Corre E."/>
            <person name="Pelletier E."/>
            <person name="Niang G."/>
            <person name="Scheremetjew M."/>
            <person name="Finn R."/>
            <person name="Kale V."/>
            <person name="Holt S."/>
            <person name="Cochrane G."/>
            <person name="Meng A."/>
            <person name="Brown T."/>
            <person name="Cohen L."/>
        </authorList>
    </citation>
    <scope>NUCLEOTIDE SEQUENCE</scope>
    <source>
        <strain evidence="2">CCMP1756</strain>
    </source>
</reference>
<proteinExistence type="inferred from homology"/>
<protein>
    <recommendedName>
        <fullName evidence="1">Dynein light chain</fullName>
    </recommendedName>
</protein>
<keyword evidence="1" id="KW-0505">Motor protein</keyword>
<keyword evidence="1" id="KW-0963">Cytoplasm</keyword>
<dbReference type="OrthoDB" id="10033309at2759"/>
<dbReference type="InterPro" id="IPR001372">
    <property type="entry name" value="Dynein_light_chain_typ-1/2"/>
</dbReference>
<comment type="subcellular location">
    <subcellularLocation>
        <location evidence="1">Cytoplasm</location>
        <location evidence="1">Cytoskeleton</location>
    </subcellularLocation>
</comment>